<dbReference type="RefSeq" id="WP_123040270.1">
    <property type="nucleotide sequence ID" value="NZ_CP033433.1"/>
</dbReference>
<proteinExistence type="predicted"/>
<evidence type="ECO:0000313" key="1">
    <source>
        <dbReference type="EMBL" id="AYQ72210.1"/>
    </source>
</evidence>
<organism evidence="1 2">
    <name type="scientific">Cohnella candidum</name>
    <dbReference type="NCBI Taxonomy" id="2674991"/>
    <lineage>
        <taxon>Bacteria</taxon>
        <taxon>Bacillati</taxon>
        <taxon>Bacillota</taxon>
        <taxon>Bacilli</taxon>
        <taxon>Bacillales</taxon>
        <taxon>Paenibacillaceae</taxon>
        <taxon>Cohnella</taxon>
    </lineage>
</organism>
<accession>A0A3G3JVE1</accession>
<keyword evidence="2" id="KW-1185">Reference proteome</keyword>
<dbReference type="EMBL" id="CP033433">
    <property type="protein sequence ID" value="AYQ72210.1"/>
    <property type="molecule type" value="Genomic_DNA"/>
</dbReference>
<dbReference type="AlphaFoldDB" id="A0A3G3JVE1"/>
<sequence length="152" mass="17727">MTEAKPQVRKRNELIHFLPSTITIEQLKAMKIGAVCELTGSSSDVTVDHFIPVAWGHGGQYTGNLFFVKRKLNVLKSNLNPFKWIKKAALSEDLNLTKWDRLVRRLAEENELSVKEFRRYVNWCEKHKRTKEQLLADRRPSLVLWLEDSAQH</sequence>
<dbReference type="Gene3D" id="1.10.30.50">
    <property type="match status" value="1"/>
</dbReference>
<evidence type="ECO:0008006" key="3">
    <source>
        <dbReference type="Google" id="ProtNLM"/>
    </source>
</evidence>
<name>A0A3G3JVE1_9BACL</name>
<dbReference type="Proteomes" id="UP000269097">
    <property type="component" value="Chromosome"/>
</dbReference>
<reference evidence="1 2" key="1">
    <citation type="submission" date="2018-10" db="EMBL/GenBank/DDBJ databases">
        <title>Genome Sequence of Cohnella sp.</title>
        <authorList>
            <person name="Srinivasan S."/>
            <person name="Kim M.K."/>
        </authorList>
    </citation>
    <scope>NUCLEOTIDE SEQUENCE [LARGE SCALE GENOMIC DNA]</scope>
    <source>
        <strain evidence="1 2">18JY8-7</strain>
    </source>
</reference>
<gene>
    <name evidence="1" type="ORF">EAV92_06275</name>
</gene>
<dbReference type="CDD" id="cd00085">
    <property type="entry name" value="HNHc"/>
    <property type="match status" value="1"/>
</dbReference>
<protein>
    <recommendedName>
        <fullName evidence="3">HNH endonuclease</fullName>
    </recommendedName>
</protein>
<evidence type="ECO:0000313" key="2">
    <source>
        <dbReference type="Proteomes" id="UP000269097"/>
    </source>
</evidence>
<dbReference type="InterPro" id="IPR003615">
    <property type="entry name" value="HNH_nuc"/>
</dbReference>
<dbReference type="KEGG" id="coh:EAV92_06275"/>